<dbReference type="GO" id="GO:0000160">
    <property type="term" value="P:phosphorelay signal transduction system"/>
    <property type="evidence" value="ECO:0007669"/>
    <property type="project" value="InterPro"/>
</dbReference>
<dbReference type="Gene3D" id="1.10.10.10">
    <property type="entry name" value="Winged helix-like DNA-binding domain superfamily/Winged helix DNA-binding domain"/>
    <property type="match status" value="1"/>
</dbReference>
<gene>
    <name evidence="4" type="primary">hilA</name>
    <name evidence="4" type="ORF">SGGMMB4_04972</name>
</gene>
<reference evidence="4 5" key="1">
    <citation type="submission" date="2015-05" db="EMBL/GenBank/DDBJ databases">
        <authorList>
            <person name="Goodhead I."/>
        </authorList>
    </citation>
    <scope>NUCLEOTIDE SEQUENCE [LARGE SCALE GENOMIC DNA]</scope>
    <source>
        <strain evidence="5">morsitans</strain>
    </source>
</reference>
<evidence type="ECO:0000313" key="4">
    <source>
        <dbReference type="EMBL" id="CRL46393.1"/>
    </source>
</evidence>
<dbReference type="Proteomes" id="UP000245838">
    <property type="component" value="Chromosome sggmmb4_Chromosome"/>
</dbReference>
<feature type="DNA-binding region" description="OmpR/PhoB-type" evidence="2">
    <location>
        <begin position="30"/>
        <end position="128"/>
    </location>
</feature>
<keyword evidence="1 2" id="KW-0238">DNA-binding</keyword>
<sequence>MDIALKKDQASYACTPLAPIGPAGGGKNSLPTVQYAFGDFLLNSSRVLFHKDKRLSISPKELGVLSLLLESAGELVTKAQIIHEVWYGGNVGEESLTRCIYVLRRILQEEKDRRYIDTVYGKGYRFTLPVTRILPARPGMPARCVLAVFPFRLAEDIDTVDLQDAIVQQLAPCSPLGLHVLPTSLTMNCRTTDAMLLLLDKIRPDYYLTGYELNLGGAPSLRIELMRAEDHLVLLRERVAKEHLAGDGSFLPQLKPMILGALPGMKAMGLAAGKTVEAEPGLPAMPGKNERRK</sequence>
<accession>A0A193QMR6</accession>
<dbReference type="GO" id="GO:0003677">
    <property type="term" value="F:DNA binding"/>
    <property type="evidence" value="ECO:0007669"/>
    <property type="project" value="UniProtKB-UniRule"/>
</dbReference>
<dbReference type="Pfam" id="PF00486">
    <property type="entry name" value="Trans_reg_C"/>
    <property type="match status" value="1"/>
</dbReference>
<feature type="domain" description="OmpR/PhoB-type" evidence="3">
    <location>
        <begin position="30"/>
        <end position="128"/>
    </location>
</feature>
<dbReference type="SMART" id="SM00862">
    <property type="entry name" value="Trans_reg_C"/>
    <property type="match status" value="1"/>
</dbReference>
<dbReference type="GO" id="GO:0006355">
    <property type="term" value="P:regulation of DNA-templated transcription"/>
    <property type="evidence" value="ECO:0007669"/>
    <property type="project" value="InterPro"/>
</dbReference>
<dbReference type="SUPFAM" id="SSF46894">
    <property type="entry name" value="C-terminal effector domain of the bipartite response regulators"/>
    <property type="match status" value="1"/>
</dbReference>
<name>A0A193QMR6_SODGM</name>
<evidence type="ECO:0000313" key="5">
    <source>
        <dbReference type="Proteomes" id="UP000245838"/>
    </source>
</evidence>
<dbReference type="InterPro" id="IPR001867">
    <property type="entry name" value="OmpR/PhoB-type_DNA-bd"/>
</dbReference>
<organism evidence="4 5">
    <name type="scientific">Sodalis glossinidius (strain morsitans)</name>
    <dbReference type="NCBI Taxonomy" id="343509"/>
    <lineage>
        <taxon>Bacteria</taxon>
        <taxon>Pseudomonadati</taxon>
        <taxon>Pseudomonadota</taxon>
        <taxon>Gammaproteobacteria</taxon>
        <taxon>Enterobacterales</taxon>
        <taxon>Bruguierivoracaceae</taxon>
        <taxon>Sodalis</taxon>
    </lineage>
</organism>
<dbReference type="InterPro" id="IPR016032">
    <property type="entry name" value="Sig_transdc_resp-reg_C-effctor"/>
</dbReference>
<protein>
    <submittedName>
        <fullName evidence="4">Transcriptional regulator HilA</fullName>
    </submittedName>
</protein>
<dbReference type="InterPro" id="IPR036388">
    <property type="entry name" value="WH-like_DNA-bd_sf"/>
</dbReference>
<dbReference type="CDD" id="cd00383">
    <property type="entry name" value="trans_reg_C"/>
    <property type="match status" value="1"/>
</dbReference>
<dbReference type="EMBL" id="LN854557">
    <property type="protein sequence ID" value="CRL46393.1"/>
    <property type="molecule type" value="Genomic_DNA"/>
</dbReference>
<proteinExistence type="predicted"/>
<dbReference type="AlphaFoldDB" id="A0A193QMR6"/>
<dbReference type="PROSITE" id="PS51755">
    <property type="entry name" value="OMPR_PHOB"/>
    <property type="match status" value="1"/>
</dbReference>
<evidence type="ECO:0000256" key="2">
    <source>
        <dbReference type="PROSITE-ProRule" id="PRU01091"/>
    </source>
</evidence>
<evidence type="ECO:0000256" key="1">
    <source>
        <dbReference type="ARBA" id="ARBA00023125"/>
    </source>
</evidence>
<dbReference type="BioCyc" id="SGLO343509:SGP1_RS19175-MONOMER"/>
<evidence type="ECO:0000259" key="3">
    <source>
        <dbReference type="PROSITE" id="PS51755"/>
    </source>
</evidence>